<evidence type="ECO:0000313" key="3">
    <source>
        <dbReference type="Proteomes" id="UP000237000"/>
    </source>
</evidence>
<sequence length="57" mass="6745">MQLDKKSRKDQKREDTLARNRRKNWGRLTRYGGKDVIGHKLGLITILHPLEANCQRM</sequence>
<dbReference type="OrthoDB" id="10445194at2759"/>
<feature type="compositionally biased region" description="Basic and acidic residues" evidence="1">
    <location>
        <begin position="1"/>
        <end position="18"/>
    </location>
</feature>
<accession>A0A2P5EK72</accession>
<feature type="region of interest" description="Disordered" evidence="1">
    <location>
        <begin position="1"/>
        <end position="24"/>
    </location>
</feature>
<name>A0A2P5EK72_TREOI</name>
<keyword evidence="3" id="KW-1185">Reference proteome</keyword>
<gene>
    <name evidence="2" type="ORF">TorRG33x02_183660</name>
</gene>
<evidence type="ECO:0000313" key="2">
    <source>
        <dbReference type="EMBL" id="PON85902.1"/>
    </source>
</evidence>
<protein>
    <submittedName>
        <fullName evidence="2">Uncharacterized protein</fullName>
    </submittedName>
</protein>
<dbReference type="EMBL" id="JXTC01000141">
    <property type="protein sequence ID" value="PON85902.1"/>
    <property type="molecule type" value="Genomic_DNA"/>
</dbReference>
<dbReference type="InParanoid" id="A0A2P5EK72"/>
<dbReference type="Proteomes" id="UP000237000">
    <property type="component" value="Unassembled WGS sequence"/>
</dbReference>
<proteinExistence type="predicted"/>
<evidence type="ECO:0000256" key="1">
    <source>
        <dbReference type="SAM" id="MobiDB-lite"/>
    </source>
</evidence>
<organism evidence="2 3">
    <name type="scientific">Trema orientale</name>
    <name type="common">Charcoal tree</name>
    <name type="synonym">Celtis orientalis</name>
    <dbReference type="NCBI Taxonomy" id="63057"/>
    <lineage>
        <taxon>Eukaryota</taxon>
        <taxon>Viridiplantae</taxon>
        <taxon>Streptophyta</taxon>
        <taxon>Embryophyta</taxon>
        <taxon>Tracheophyta</taxon>
        <taxon>Spermatophyta</taxon>
        <taxon>Magnoliopsida</taxon>
        <taxon>eudicotyledons</taxon>
        <taxon>Gunneridae</taxon>
        <taxon>Pentapetalae</taxon>
        <taxon>rosids</taxon>
        <taxon>fabids</taxon>
        <taxon>Rosales</taxon>
        <taxon>Cannabaceae</taxon>
        <taxon>Trema</taxon>
    </lineage>
</organism>
<dbReference type="AlphaFoldDB" id="A0A2P5EK72"/>
<reference evidence="3" key="1">
    <citation type="submission" date="2016-06" db="EMBL/GenBank/DDBJ databases">
        <title>Parallel loss of symbiosis genes in relatives of nitrogen-fixing non-legume Parasponia.</title>
        <authorList>
            <person name="Van Velzen R."/>
            <person name="Holmer R."/>
            <person name="Bu F."/>
            <person name="Rutten L."/>
            <person name="Van Zeijl A."/>
            <person name="Liu W."/>
            <person name="Santuari L."/>
            <person name="Cao Q."/>
            <person name="Sharma T."/>
            <person name="Shen D."/>
            <person name="Roswanjaya Y."/>
            <person name="Wardhani T."/>
            <person name="Kalhor M.S."/>
            <person name="Jansen J."/>
            <person name="Van den Hoogen J."/>
            <person name="Gungor B."/>
            <person name="Hartog M."/>
            <person name="Hontelez J."/>
            <person name="Verver J."/>
            <person name="Yang W.-C."/>
            <person name="Schijlen E."/>
            <person name="Repin R."/>
            <person name="Schilthuizen M."/>
            <person name="Schranz E."/>
            <person name="Heidstra R."/>
            <person name="Miyata K."/>
            <person name="Fedorova E."/>
            <person name="Kohlen W."/>
            <person name="Bisseling T."/>
            <person name="Smit S."/>
            <person name="Geurts R."/>
        </authorList>
    </citation>
    <scope>NUCLEOTIDE SEQUENCE [LARGE SCALE GENOMIC DNA]</scope>
    <source>
        <strain evidence="3">cv. RG33-2</strain>
    </source>
</reference>
<comment type="caution">
    <text evidence="2">The sequence shown here is derived from an EMBL/GenBank/DDBJ whole genome shotgun (WGS) entry which is preliminary data.</text>
</comment>